<gene>
    <name evidence="2" type="ORF">Ctob_003475</name>
</gene>
<comment type="caution">
    <text evidence="2">The sequence shown here is derived from an EMBL/GenBank/DDBJ whole genome shotgun (WGS) entry which is preliminary data.</text>
</comment>
<proteinExistence type="predicted"/>
<accession>A0A0M0JTD1</accession>
<reference evidence="3" key="1">
    <citation type="journal article" date="2015" name="PLoS Genet.">
        <title>Genome Sequence and Transcriptome Analyses of Chrysochromulina tobin: Metabolic Tools for Enhanced Algal Fitness in the Prominent Order Prymnesiales (Haptophyceae).</title>
        <authorList>
            <person name="Hovde B.T."/>
            <person name="Deodato C.R."/>
            <person name="Hunsperger H.M."/>
            <person name="Ryken S.A."/>
            <person name="Yost W."/>
            <person name="Jha R.K."/>
            <person name="Patterson J."/>
            <person name="Monnat R.J. Jr."/>
            <person name="Barlow S.B."/>
            <person name="Starkenburg S.R."/>
            <person name="Cattolico R.A."/>
        </authorList>
    </citation>
    <scope>NUCLEOTIDE SEQUENCE</scope>
    <source>
        <strain evidence="3">CCMP291</strain>
    </source>
</reference>
<dbReference type="Pfam" id="PF00300">
    <property type="entry name" value="His_Phos_1"/>
    <property type="match status" value="1"/>
</dbReference>
<keyword evidence="3" id="KW-1185">Reference proteome</keyword>
<dbReference type="Proteomes" id="UP000037460">
    <property type="component" value="Unassembled WGS sequence"/>
</dbReference>
<dbReference type="SUPFAM" id="SSF53254">
    <property type="entry name" value="Phosphoglycerate mutase-like"/>
    <property type="match status" value="1"/>
</dbReference>
<dbReference type="SMART" id="SM00855">
    <property type="entry name" value="PGAM"/>
    <property type="match status" value="1"/>
</dbReference>
<dbReference type="CDD" id="cd07067">
    <property type="entry name" value="HP_PGM_like"/>
    <property type="match status" value="1"/>
</dbReference>
<evidence type="ECO:0000313" key="3">
    <source>
        <dbReference type="Proteomes" id="UP000037460"/>
    </source>
</evidence>
<sequence length="258" mass="26530">MGSGASKKAGARPQTARRTSELGSVLSAAGITKVILIRHANAQPRDLEAAAVEVGMVCKPGTPFANSWTVGDLVRPLTPKGEEQAKAAATAYLDSMAVRAIVCSEATRAISTGEIMTHGRFAKGAPGYLTLHTLHPSRSGTPDCAKMFDQLGYGTLNTYFADTSVPGCEGRGREIFRGYVAKVTGELHGLLAAGLGAGLGAGDTVAVFGHAVFLNAVAVAVAEAMSIDKAEELVAAMELGEAQGILCDSAASTIELKI</sequence>
<evidence type="ECO:0000313" key="2">
    <source>
        <dbReference type="EMBL" id="KOO29547.1"/>
    </source>
</evidence>
<dbReference type="AlphaFoldDB" id="A0A0M0JTD1"/>
<dbReference type="EMBL" id="JWZX01002399">
    <property type="protein sequence ID" value="KOO29547.1"/>
    <property type="molecule type" value="Genomic_DNA"/>
</dbReference>
<name>A0A0M0JTD1_9EUKA</name>
<organism evidence="2 3">
    <name type="scientific">Chrysochromulina tobinii</name>
    <dbReference type="NCBI Taxonomy" id="1460289"/>
    <lineage>
        <taxon>Eukaryota</taxon>
        <taxon>Haptista</taxon>
        <taxon>Haptophyta</taxon>
        <taxon>Prymnesiophyceae</taxon>
        <taxon>Prymnesiales</taxon>
        <taxon>Chrysochromulinaceae</taxon>
        <taxon>Chrysochromulina</taxon>
    </lineage>
</organism>
<dbReference type="InterPro" id="IPR013078">
    <property type="entry name" value="His_Pase_superF_clade-1"/>
</dbReference>
<protein>
    <recommendedName>
        <fullName evidence="4">Phosphoglycerate mutase family protein</fullName>
    </recommendedName>
</protein>
<feature type="region of interest" description="Disordered" evidence="1">
    <location>
        <begin position="1"/>
        <end position="22"/>
    </location>
</feature>
<dbReference type="Gene3D" id="3.40.50.1240">
    <property type="entry name" value="Phosphoglycerate mutase-like"/>
    <property type="match status" value="1"/>
</dbReference>
<dbReference type="InterPro" id="IPR029033">
    <property type="entry name" value="His_PPase_superfam"/>
</dbReference>
<evidence type="ECO:0008006" key="4">
    <source>
        <dbReference type="Google" id="ProtNLM"/>
    </source>
</evidence>
<evidence type="ECO:0000256" key="1">
    <source>
        <dbReference type="SAM" id="MobiDB-lite"/>
    </source>
</evidence>